<evidence type="ECO:0000313" key="4">
    <source>
        <dbReference type="Proteomes" id="UP000237438"/>
    </source>
</evidence>
<dbReference type="SUPFAM" id="SSF52540">
    <property type="entry name" value="P-loop containing nucleoside triphosphate hydrolases"/>
    <property type="match status" value="1"/>
</dbReference>
<dbReference type="EC" id="5.6.2.3" evidence="1"/>
<comment type="similarity">
    <text evidence="1">Belongs to the helicase family.</text>
</comment>
<organism evidence="3 4">
    <name type="scientific">Erysiphe pulchra</name>
    <dbReference type="NCBI Taxonomy" id="225359"/>
    <lineage>
        <taxon>Eukaryota</taxon>
        <taxon>Fungi</taxon>
        <taxon>Dikarya</taxon>
        <taxon>Ascomycota</taxon>
        <taxon>Pezizomycotina</taxon>
        <taxon>Leotiomycetes</taxon>
        <taxon>Erysiphales</taxon>
        <taxon>Erysiphaceae</taxon>
        <taxon>Erysiphe</taxon>
    </lineage>
</organism>
<name>A0A2S4PRL5_9PEZI</name>
<feature type="domain" description="DNA helicase Pif1-like DEAD-box helicase" evidence="2">
    <location>
        <begin position="367"/>
        <end position="491"/>
    </location>
</feature>
<evidence type="ECO:0000256" key="1">
    <source>
        <dbReference type="RuleBase" id="RU363044"/>
    </source>
</evidence>
<keyword evidence="1" id="KW-0378">Hydrolase</keyword>
<keyword evidence="1" id="KW-0547">Nucleotide-binding</keyword>
<comment type="caution">
    <text evidence="3">The sequence shown here is derived from an EMBL/GenBank/DDBJ whole genome shotgun (WGS) entry which is preliminary data.</text>
</comment>
<dbReference type="PANTHER" id="PTHR10492">
    <property type="match status" value="1"/>
</dbReference>
<gene>
    <name evidence="3" type="ORF">EPUL_002232</name>
</gene>
<dbReference type="GO" id="GO:0005524">
    <property type="term" value="F:ATP binding"/>
    <property type="evidence" value="ECO:0007669"/>
    <property type="project" value="UniProtKB-KW"/>
</dbReference>
<keyword evidence="4" id="KW-1185">Reference proteome</keyword>
<dbReference type="InterPro" id="IPR010285">
    <property type="entry name" value="DNA_helicase_pif1-like_DEAD"/>
</dbReference>
<evidence type="ECO:0000313" key="3">
    <source>
        <dbReference type="EMBL" id="POS84654.1"/>
    </source>
</evidence>
<dbReference type="GO" id="GO:0043139">
    <property type="term" value="F:5'-3' DNA helicase activity"/>
    <property type="evidence" value="ECO:0007669"/>
    <property type="project" value="UniProtKB-EC"/>
</dbReference>
<keyword evidence="1" id="KW-0067">ATP-binding</keyword>
<protein>
    <recommendedName>
        <fullName evidence="1">ATP-dependent DNA helicase</fullName>
        <ecNumber evidence="1">5.6.2.3</ecNumber>
    </recommendedName>
</protein>
<keyword evidence="1" id="KW-0347">Helicase</keyword>
<dbReference type="Proteomes" id="UP000237438">
    <property type="component" value="Unassembled WGS sequence"/>
</dbReference>
<keyword evidence="1" id="KW-0227">DNA damage</keyword>
<accession>A0A2S4PRL5</accession>
<dbReference type="Gene3D" id="3.40.50.300">
    <property type="entry name" value="P-loop containing nucleotide triphosphate hydrolases"/>
    <property type="match status" value="1"/>
</dbReference>
<dbReference type="STRING" id="225359.A0A2S4PRL5"/>
<dbReference type="GO" id="GO:0006281">
    <property type="term" value="P:DNA repair"/>
    <property type="evidence" value="ECO:0007669"/>
    <property type="project" value="UniProtKB-KW"/>
</dbReference>
<proteinExistence type="inferred from homology"/>
<comment type="cofactor">
    <cofactor evidence="1">
        <name>Mg(2+)</name>
        <dbReference type="ChEBI" id="CHEBI:18420"/>
    </cofactor>
</comment>
<dbReference type="EMBL" id="PEDP01000920">
    <property type="protein sequence ID" value="POS84654.1"/>
    <property type="molecule type" value="Genomic_DNA"/>
</dbReference>
<dbReference type="Pfam" id="PF05970">
    <property type="entry name" value="PIF1"/>
    <property type="match status" value="1"/>
</dbReference>
<comment type="catalytic activity">
    <reaction evidence="1">
        <text>ATP + H2O = ADP + phosphate + H(+)</text>
        <dbReference type="Rhea" id="RHEA:13065"/>
        <dbReference type="ChEBI" id="CHEBI:15377"/>
        <dbReference type="ChEBI" id="CHEBI:15378"/>
        <dbReference type="ChEBI" id="CHEBI:30616"/>
        <dbReference type="ChEBI" id="CHEBI:43474"/>
        <dbReference type="ChEBI" id="CHEBI:456216"/>
        <dbReference type="EC" id="5.6.2.3"/>
    </reaction>
</comment>
<dbReference type="OrthoDB" id="4360910at2759"/>
<dbReference type="InterPro" id="IPR027417">
    <property type="entry name" value="P-loop_NTPase"/>
</dbReference>
<keyword evidence="1" id="KW-0234">DNA repair</keyword>
<reference evidence="3 4" key="1">
    <citation type="submission" date="2017-10" db="EMBL/GenBank/DDBJ databases">
        <title>Development of genomic resources for the powdery mildew, Erysiphe pulchra.</title>
        <authorList>
            <person name="Wadl P.A."/>
            <person name="Mack B.M."/>
            <person name="Moore G."/>
            <person name="Beltz S.B."/>
        </authorList>
    </citation>
    <scope>NUCLEOTIDE SEQUENCE [LARGE SCALE GENOMIC DNA]</scope>
    <source>
        <strain evidence="3">Cflorida</strain>
    </source>
</reference>
<dbReference type="GO" id="GO:0006310">
    <property type="term" value="P:DNA recombination"/>
    <property type="evidence" value="ECO:0007669"/>
    <property type="project" value="UniProtKB-KW"/>
</dbReference>
<dbReference type="AlphaFoldDB" id="A0A2S4PRL5"/>
<dbReference type="PANTHER" id="PTHR10492:SF101">
    <property type="entry name" value="ATP-DEPENDENT DNA HELICASE"/>
    <property type="match status" value="1"/>
</dbReference>
<dbReference type="GO" id="GO:0000723">
    <property type="term" value="P:telomere maintenance"/>
    <property type="evidence" value="ECO:0007669"/>
    <property type="project" value="InterPro"/>
</dbReference>
<evidence type="ECO:0000259" key="2">
    <source>
        <dbReference type="Pfam" id="PF05970"/>
    </source>
</evidence>
<keyword evidence="1" id="KW-0233">DNA recombination</keyword>
<dbReference type="GO" id="GO:0016887">
    <property type="term" value="F:ATP hydrolysis activity"/>
    <property type="evidence" value="ECO:0007669"/>
    <property type="project" value="RHEA"/>
</dbReference>
<sequence length="491" mass="56350">MVRKSILCENSYPEYARPNNGVTWKKNGLTFDNRWVIPYDPYMLKKYKAHINGSHRATLEVQNQYDEIAMTVQGRYISPVQAVWRLLGYATHEEKPAVILLPYHLEGQHRVSFDPGLDEVQLIAAIQSQTSIFLDWIKYNSQHTDGRHLLYSNFPLFYTHVKNRGWHPRKKGQTICRMPVAVPRQCEHYYLRTLLTVKTGAKSYWDLYTVDSIVYNSPSAACRALGLIFDDSDWIFLFNEVKDTPAASLRQTFASALAYSTVINPQAIWDQFRVNFTDDCLWRLQNLDGNVETTPSDWSEDECRYDYGLWLLEKNLKDLNLNWVDVRMSGPTHSWSRQEQNNLIADAMRFDQYEQRVLFDQSILSFSSGQNSAFNTITNVIDNGLRPNTFFLQGPAGTGKTFLYKVLCNYYRSKGDNVLCVTSSGIASLLLLGGSTAHSQFRIPIDCPDGTRCSINRQSPLAGLLKKTRLIIWDEVTMQLKHNFGAVDLTL</sequence>